<comment type="caution">
    <text evidence="9">Was originally thought to be a dihydrodipicolinate reductase (DHDPR), catalyzing the conversion of dihydrodipicolinate to tetrahydrodipicolinate. However, it was shown in E.coli that the substrate of the enzymatic reaction is not dihydrodipicolinate (DHDP) but in fact (2S,4S)-4-hydroxy-2,3,4,5-tetrahydrodipicolinic acid (HTPA), the product released by the DapA-catalyzed reaction.</text>
</comment>
<dbReference type="FunFam" id="3.30.360.10:FF:000004">
    <property type="entry name" value="4-hydroxy-tetrahydrodipicolinate reductase"/>
    <property type="match status" value="1"/>
</dbReference>
<dbReference type="PANTHER" id="PTHR20836:SF7">
    <property type="entry name" value="4-HYDROXY-TETRAHYDRODIPICOLINATE REDUCTASE"/>
    <property type="match status" value="1"/>
</dbReference>
<dbReference type="EC" id="1.17.1.8" evidence="9 10"/>
<dbReference type="PANTHER" id="PTHR20836">
    <property type="entry name" value="DIHYDRODIPICOLINATE REDUCTASE"/>
    <property type="match status" value="1"/>
</dbReference>
<dbReference type="AlphaFoldDB" id="A0A097AQF9"/>
<keyword evidence="3 9" id="KW-0028">Amino-acid biosynthesis</keyword>
<evidence type="ECO:0000256" key="6">
    <source>
        <dbReference type="ARBA" id="ARBA00023002"/>
    </source>
</evidence>
<dbReference type="RefSeq" id="WP_049684849.1">
    <property type="nucleotide sequence ID" value="NZ_CP009170.1"/>
</dbReference>
<comment type="pathway">
    <text evidence="9">Amino-acid biosynthesis; L-lysine biosynthesis via DAP pathway; (S)-tetrahydrodipicolinate from L-aspartate: step 4/4.</text>
</comment>
<evidence type="ECO:0000256" key="4">
    <source>
        <dbReference type="ARBA" id="ARBA00022857"/>
    </source>
</evidence>
<dbReference type="InterPro" id="IPR000846">
    <property type="entry name" value="DapB_N"/>
</dbReference>
<name>A0A097AQF9_THEKI</name>
<dbReference type="InterPro" id="IPR036291">
    <property type="entry name" value="NAD(P)-bd_dom_sf"/>
</dbReference>
<dbReference type="Pfam" id="PF05173">
    <property type="entry name" value="DapB_C"/>
    <property type="match status" value="1"/>
</dbReference>
<dbReference type="InterPro" id="IPR022663">
    <property type="entry name" value="DapB_C"/>
</dbReference>
<evidence type="ECO:0000256" key="10">
    <source>
        <dbReference type="NCBIfam" id="TIGR00036"/>
    </source>
</evidence>
<organism evidence="13 14">
    <name type="scientific">Thermoanaerobacter kivui</name>
    <name type="common">Acetogenium kivui</name>
    <dbReference type="NCBI Taxonomy" id="2325"/>
    <lineage>
        <taxon>Bacteria</taxon>
        <taxon>Bacillati</taxon>
        <taxon>Bacillota</taxon>
        <taxon>Clostridia</taxon>
        <taxon>Thermoanaerobacterales</taxon>
        <taxon>Thermoanaerobacteraceae</taxon>
        <taxon>Thermoanaerobacter</taxon>
    </lineage>
</organism>
<feature type="binding site" evidence="9">
    <location>
        <begin position="151"/>
        <end position="152"/>
    </location>
    <ligand>
        <name>(S)-2,3,4,5-tetrahydrodipicolinate</name>
        <dbReference type="ChEBI" id="CHEBI:16845"/>
    </ligand>
</feature>
<keyword evidence="8 9" id="KW-0457">Lysine biosynthesis</keyword>
<keyword evidence="6 9" id="KW-0560">Oxidoreductase</keyword>
<evidence type="ECO:0000256" key="8">
    <source>
        <dbReference type="ARBA" id="ARBA00023154"/>
    </source>
</evidence>
<feature type="binding site" evidence="9">
    <location>
        <begin position="84"/>
        <end position="86"/>
    </location>
    <ligand>
        <name>NAD(+)</name>
        <dbReference type="ChEBI" id="CHEBI:57540"/>
    </ligand>
</feature>
<reference evidence="14" key="1">
    <citation type="journal article" date="2015" name="Genome Announc.">
        <title>Whole-Genome Sequences of 80 Environmental and Clinical Isolates of Burkholderia pseudomallei.</title>
        <authorList>
            <person name="Johnson S.L."/>
            <person name="Baker A.L."/>
            <person name="Chain P.S."/>
            <person name="Currie B.J."/>
            <person name="Daligault H.E."/>
            <person name="Davenport K.W."/>
            <person name="Davis C.B."/>
            <person name="Inglis T.J."/>
            <person name="Kaestli M."/>
            <person name="Koren S."/>
            <person name="Mayo M."/>
            <person name="Merritt A.J."/>
            <person name="Price E.P."/>
            <person name="Sarovich D.S."/>
            <person name="Warner J."/>
            <person name="Rosovitz M.J."/>
        </authorList>
    </citation>
    <scope>NUCLEOTIDE SEQUENCE [LARGE SCALE GENOMIC DNA]</scope>
    <source>
        <strain evidence="14">DSM 2030</strain>
    </source>
</reference>
<feature type="active site" description="Proton donor" evidence="9">
    <location>
        <position position="145"/>
    </location>
</feature>
<dbReference type="InterPro" id="IPR023940">
    <property type="entry name" value="DHDPR_bac"/>
</dbReference>
<feature type="binding site" evidence="9">
    <location>
        <position position="34"/>
    </location>
    <ligand>
        <name>NAD(+)</name>
        <dbReference type="ChEBI" id="CHEBI:57540"/>
    </ligand>
</feature>
<dbReference type="GO" id="GO:0008839">
    <property type="term" value="F:4-hydroxy-tetrahydrodipicolinate reductase"/>
    <property type="evidence" value="ECO:0007669"/>
    <property type="project" value="UniProtKB-UniRule"/>
</dbReference>
<dbReference type="HOGENOM" id="CLU_047479_2_2_9"/>
<feature type="active site" description="Proton donor/acceptor" evidence="9">
    <location>
        <position position="141"/>
    </location>
</feature>
<feature type="binding site" evidence="9">
    <location>
        <begin position="108"/>
        <end position="111"/>
    </location>
    <ligand>
        <name>NAD(+)</name>
        <dbReference type="ChEBI" id="CHEBI:57540"/>
    </ligand>
</feature>
<evidence type="ECO:0000256" key="3">
    <source>
        <dbReference type="ARBA" id="ARBA00022605"/>
    </source>
</evidence>
<keyword evidence="2 9" id="KW-0963">Cytoplasm</keyword>
<dbReference type="eggNOG" id="COG0289">
    <property type="taxonomic scope" value="Bacteria"/>
</dbReference>
<dbReference type="CDD" id="cd02274">
    <property type="entry name" value="DHDPR_N"/>
    <property type="match status" value="1"/>
</dbReference>
<dbReference type="GO" id="GO:0051287">
    <property type="term" value="F:NAD binding"/>
    <property type="evidence" value="ECO:0007669"/>
    <property type="project" value="UniProtKB-UniRule"/>
</dbReference>
<dbReference type="PROSITE" id="PS01298">
    <property type="entry name" value="DAPB"/>
    <property type="match status" value="1"/>
</dbReference>
<comment type="subunit">
    <text evidence="9">Homotetramer.</text>
</comment>
<dbReference type="GO" id="GO:0050661">
    <property type="term" value="F:NADP binding"/>
    <property type="evidence" value="ECO:0007669"/>
    <property type="project" value="UniProtKB-UniRule"/>
</dbReference>
<dbReference type="InterPro" id="IPR022664">
    <property type="entry name" value="DapB_N_CS"/>
</dbReference>
<keyword evidence="14" id="KW-1185">Reference proteome</keyword>
<evidence type="ECO:0000256" key="5">
    <source>
        <dbReference type="ARBA" id="ARBA00022915"/>
    </source>
</evidence>
<dbReference type="KEGG" id="tki:TKV_c08560"/>
<dbReference type="Gene3D" id="3.40.50.720">
    <property type="entry name" value="NAD(P)-binding Rossmann-like Domain"/>
    <property type="match status" value="1"/>
</dbReference>
<evidence type="ECO:0000313" key="14">
    <source>
        <dbReference type="Proteomes" id="UP000029669"/>
    </source>
</evidence>
<keyword evidence="5 9" id="KW-0220">Diaminopimelate biosynthesis</keyword>
<keyword evidence="7 9" id="KW-0520">NAD</keyword>
<dbReference type="Proteomes" id="UP000029669">
    <property type="component" value="Chromosome"/>
</dbReference>
<dbReference type="GO" id="GO:0016726">
    <property type="term" value="F:oxidoreductase activity, acting on CH or CH2 groups, NAD or NADP as acceptor"/>
    <property type="evidence" value="ECO:0007669"/>
    <property type="project" value="UniProtKB-UniRule"/>
</dbReference>
<comment type="function">
    <text evidence="9">Catalyzes the conversion of 4-hydroxy-tetrahydrodipicolinate (HTPA) to tetrahydrodipicolinate.</text>
</comment>
<protein>
    <recommendedName>
        <fullName evidence="9 10">4-hydroxy-tetrahydrodipicolinate reductase</fullName>
        <shortName evidence="9">HTPA reductase</shortName>
        <ecNumber evidence="9 10">1.17.1.8</ecNumber>
    </recommendedName>
</protein>
<dbReference type="OrthoDB" id="9790352at2"/>
<feature type="binding site" evidence="9">
    <location>
        <position position="35"/>
    </location>
    <ligand>
        <name>NADP(+)</name>
        <dbReference type="ChEBI" id="CHEBI:58349"/>
    </ligand>
</feature>
<comment type="subcellular location">
    <subcellularLocation>
        <location evidence="9">Cytoplasm</location>
    </subcellularLocation>
</comment>
<evidence type="ECO:0000259" key="11">
    <source>
        <dbReference type="Pfam" id="PF01113"/>
    </source>
</evidence>
<dbReference type="UniPathway" id="UPA00034">
    <property type="reaction ID" value="UER00018"/>
</dbReference>
<comment type="catalytic activity">
    <reaction evidence="9">
        <text>(S)-2,3,4,5-tetrahydrodipicolinate + NADP(+) + H2O = (2S,4S)-4-hydroxy-2,3,4,5-tetrahydrodipicolinate + NADPH + H(+)</text>
        <dbReference type="Rhea" id="RHEA:35331"/>
        <dbReference type="ChEBI" id="CHEBI:15377"/>
        <dbReference type="ChEBI" id="CHEBI:15378"/>
        <dbReference type="ChEBI" id="CHEBI:16845"/>
        <dbReference type="ChEBI" id="CHEBI:57783"/>
        <dbReference type="ChEBI" id="CHEBI:58349"/>
        <dbReference type="ChEBI" id="CHEBI:67139"/>
        <dbReference type="EC" id="1.17.1.8"/>
    </reaction>
</comment>
<feature type="domain" description="Dihydrodipicolinate reductase N-terminal" evidence="11">
    <location>
        <begin position="2"/>
        <end position="111"/>
    </location>
</feature>
<feature type="binding site" evidence="9">
    <location>
        <position position="142"/>
    </location>
    <ligand>
        <name>(S)-2,3,4,5-tetrahydrodipicolinate</name>
        <dbReference type="ChEBI" id="CHEBI:16845"/>
    </ligand>
</feature>
<dbReference type="Gene3D" id="3.30.360.10">
    <property type="entry name" value="Dihydrodipicolinate Reductase, domain 2"/>
    <property type="match status" value="1"/>
</dbReference>
<dbReference type="SUPFAM" id="SSF55347">
    <property type="entry name" value="Glyceraldehyde-3-phosphate dehydrogenase-like, C-terminal domain"/>
    <property type="match status" value="1"/>
</dbReference>
<dbReference type="SUPFAM" id="SSF51735">
    <property type="entry name" value="NAD(P)-binding Rossmann-fold domains"/>
    <property type="match status" value="1"/>
</dbReference>
<keyword evidence="4 9" id="KW-0521">NADP</keyword>
<proteinExistence type="inferred from homology"/>
<evidence type="ECO:0000259" key="12">
    <source>
        <dbReference type="Pfam" id="PF05173"/>
    </source>
</evidence>
<comment type="similarity">
    <text evidence="1 9">Belongs to the DapB family.</text>
</comment>
<dbReference type="Pfam" id="PF01113">
    <property type="entry name" value="DapB_N"/>
    <property type="match status" value="1"/>
</dbReference>
<evidence type="ECO:0000313" key="13">
    <source>
        <dbReference type="EMBL" id="AIS52038.1"/>
    </source>
</evidence>
<dbReference type="GO" id="GO:0005829">
    <property type="term" value="C:cytosol"/>
    <property type="evidence" value="ECO:0007669"/>
    <property type="project" value="TreeGrafter"/>
</dbReference>
<evidence type="ECO:0000256" key="9">
    <source>
        <dbReference type="HAMAP-Rule" id="MF_00102"/>
    </source>
</evidence>
<accession>A0A097AQF9</accession>
<dbReference type="HAMAP" id="MF_00102">
    <property type="entry name" value="DapB"/>
    <property type="match status" value="1"/>
</dbReference>
<comment type="catalytic activity">
    <reaction evidence="9">
        <text>(S)-2,3,4,5-tetrahydrodipicolinate + NAD(+) + H2O = (2S,4S)-4-hydroxy-2,3,4,5-tetrahydrodipicolinate + NADH + H(+)</text>
        <dbReference type="Rhea" id="RHEA:35323"/>
        <dbReference type="ChEBI" id="CHEBI:15377"/>
        <dbReference type="ChEBI" id="CHEBI:15378"/>
        <dbReference type="ChEBI" id="CHEBI:16845"/>
        <dbReference type="ChEBI" id="CHEBI:57540"/>
        <dbReference type="ChEBI" id="CHEBI:57945"/>
        <dbReference type="ChEBI" id="CHEBI:67139"/>
        <dbReference type="EC" id="1.17.1.8"/>
    </reaction>
</comment>
<sequence>MIKIIIHGCNGKMGKVIAKLAAESPDFKVVAGVDKNTSPLDFPVYSDLKEVKEEADVVIDFSYHEAVPDMVKAAAQKKLPVVIATTGLSEEELKVIEEASKEIPIFKSANMSLGVNILINLVKEAAKILQQDFDIEIIEKHHNMKKDAPSGTALMIADAINQVLNDKKEYVYGRHTKTEQRKPNELGIHAVRGGTIVGEHQVIFAGHDEVITISHSAQSREIFGYGALKAAKFIINQNPGLYNMEDLVKKG</sequence>
<dbReference type="GO" id="GO:0019877">
    <property type="term" value="P:diaminopimelate biosynthetic process"/>
    <property type="evidence" value="ECO:0007669"/>
    <property type="project" value="UniProtKB-UniRule"/>
</dbReference>
<dbReference type="STRING" id="2325.TKV_c08560"/>
<evidence type="ECO:0000256" key="1">
    <source>
        <dbReference type="ARBA" id="ARBA00006642"/>
    </source>
</evidence>
<dbReference type="NCBIfam" id="TIGR00036">
    <property type="entry name" value="dapB"/>
    <property type="match status" value="1"/>
</dbReference>
<evidence type="ECO:0000256" key="7">
    <source>
        <dbReference type="ARBA" id="ARBA00023027"/>
    </source>
</evidence>
<dbReference type="PIRSF" id="PIRSF000161">
    <property type="entry name" value="DHPR"/>
    <property type="match status" value="1"/>
</dbReference>
<feature type="domain" description="Dihydrodipicolinate reductase C-terminal" evidence="12">
    <location>
        <begin position="114"/>
        <end position="247"/>
    </location>
</feature>
<feature type="binding site" evidence="9">
    <location>
        <begin position="8"/>
        <end position="13"/>
    </location>
    <ligand>
        <name>NAD(+)</name>
        <dbReference type="ChEBI" id="CHEBI:57540"/>
    </ligand>
</feature>
<dbReference type="EMBL" id="CP009170">
    <property type="protein sequence ID" value="AIS52038.1"/>
    <property type="molecule type" value="Genomic_DNA"/>
</dbReference>
<gene>
    <name evidence="9 13" type="primary">dapB</name>
    <name evidence="13" type="ORF">TKV_c08560</name>
</gene>
<dbReference type="GO" id="GO:0009089">
    <property type="term" value="P:lysine biosynthetic process via diaminopimelate"/>
    <property type="evidence" value="ECO:0007669"/>
    <property type="project" value="UniProtKB-UniRule"/>
</dbReference>
<evidence type="ECO:0000256" key="2">
    <source>
        <dbReference type="ARBA" id="ARBA00022490"/>
    </source>
</evidence>